<evidence type="ECO:0000256" key="2">
    <source>
        <dbReference type="ARBA" id="ARBA00012150"/>
    </source>
</evidence>
<evidence type="ECO:0000256" key="3">
    <source>
        <dbReference type="ARBA" id="ARBA00015991"/>
    </source>
</evidence>
<protein>
    <recommendedName>
        <fullName evidence="3 5">acylphosphatase</fullName>
        <ecNumber evidence="2 5">3.6.1.7</ecNumber>
    </recommendedName>
</protein>
<organism evidence="8 9">
    <name type="scientific">Bombilactobacillus thymidiniphilus</name>
    <dbReference type="NCBI Taxonomy" id="2923363"/>
    <lineage>
        <taxon>Bacteria</taxon>
        <taxon>Bacillati</taxon>
        <taxon>Bacillota</taxon>
        <taxon>Bacilli</taxon>
        <taxon>Lactobacillales</taxon>
        <taxon>Lactobacillaceae</taxon>
        <taxon>Bombilactobacillus</taxon>
    </lineage>
</organism>
<dbReference type="PANTHER" id="PTHR47268:SF4">
    <property type="entry name" value="ACYLPHOSPHATASE"/>
    <property type="match status" value="1"/>
</dbReference>
<dbReference type="EMBL" id="CP093365">
    <property type="protein sequence ID" value="UQS83376.1"/>
    <property type="molecule type" value="Genomic_DNA"/>
</dbReference>
<comment type="catalytic activity">
    <reaction evidence="4 5">
        <text>an acyl phosphate + H2O = a carboxylate + phosphate + H(+)</text>
        <dbReference type="Rhea" id="RHEA:14965"/>
        <dbReference type="ChEBI" id="CHEBI:15377"/>
        <dbReference type="ChEBI" id="CHEBI:15378"/>
        <dbReference type="ChEBI" id="CHEBI:29067"/>
        <dbReference type="ChEBI" id="CHEBI:43474"/>
        <dbReference type="ChEBI" id="CHEBI:59918"/>
        <dbReference type="EC" id="3.6.1.7"/>
    </reaction>
</comment>
<feature type="active site" evidence="5">
    <location>
        <position position="38"/>
    </location>
</feature>
<proteinExistence type="inferred from homology"/>
<gene>
    <name evidence="8" type="ORF">MOO47_06260</name>
</gene>
<feature type="active site" evidence="5">
    <location>
        <position position="20"/>
    </location>
</feature>
<dbReference type="InterPro" id="IPR001792">
    <property type="entry name" value="Acylphosphatase-like_dom"/>
</dbReference>
<dbReference type="PANTHER" id="PTHR47268">
    <property type="entry name" value="ACYLPHOSPHATASE"/>
    <property type="match status" value="1"/>
</dbReference>
<comment type="similarity">
    <text evidence="1 6">Belongs to the acylphosphatase family.</text>
</comment>
<dbReference type="EC" id="3.6.1.7" evidence="2 5"/>
<dbReference type="RefSeq" id="WP_249512602.1">
    <property type="nucleotide sequence ID" value="NZ_CP093365.1"/>
</dbReference>
<dbReference type="InterPro" id="IPR036046">
    <property type="entry name" value="Acylphosphatase-like_dom_sf"/>
</dbReference>
<dbReference type="InterPro" id="IPR017968">
    <property type="entry name" value="Acylphosphatase_CS"/>
</dbReference>
<evidence type="ECO:0000313" key="8">
    <source>
        <dbReference type="EMBL" id="UQS83376.1"/>
    </source>
</evidence>
<dbReference type="PROSITE" id="PS51160">
    <property type="entry name" value="ACYLPHOSPHATASE_3"/>
    <property type="match status" value="1"/>
</dbReference>
<evidence type="ECO:0000256" key="1">
    <source>
        <dbReference type="ARBA" id="ARBA00005614"/>
    </source>
</evidence>
<dbReference type="Proteomes" id="UP000831947">
    <property type="component" value="Chromosome"/>
</dbReference>
<keyword evidence="9" id="KW-1185">Reference proteome</keyword>
<sequence length="91" mass="10118">MQLIHVSIDVYGRVQGVGFRYTTFTYAQQFSIVGSVQNLSDGSVHIEAQGQHADLNEFISAIKHGPNRFARVDDVKIKSQPLADYSDFSIS</sequence>
<evidence type="ECO:0000256" key="5">
    <source>
        <dbReference type="PROSITE-ProRule" id="PRU00520"/>
    </source>
</evidence>
<reference evidence="8 9" key="1">
    <citation type="journal article" date="2022" name="Int. J. Syst. Evol. Microbiol.">
        <title>Apilactobacillus apisilvae sp. nov., Nicolia spurrieriana gen. nov. sp. nov., Bombilactobacillus folatiphilus sp. nov. and Bombilactobacillus thymidiniphilus sp. nov., four new lactic acid bacterial isolates from stingless bees Tetragonula carbonaria and Austroplebeia australis.</title>
        <authorList>
            <person name="Oliphant S.A."/>
            <person name="Watson-Haigh N.S."/>
            <person name="Sumby K.M."/>
            <person name="Gardner J."/>
            <person name="Groom S."/>
            <person name="Jiranek V."/>
        </authorList>
    </citation>
    <scope>NUCLEOTIDE SEQUENCE [LARGE SCALE GENOMIC DNA]</scope>
    <source>
        <strain evidence="8 9">SG4_A1</strain>
    </source>
</reference>
<dbReference type="PROSITE" id="PS00150">
    <property type="entry name" value="ACYLPHOSPHATASE_1"/>
    <property type="match status" value="1"/>
</dbReference>
<evidence type="ECO:0000313" key="9">
    <source>
        <dbReference type="Proteomes" id="UP000831947"/>
    </source>
</evidence>
<dbReference type="Gene3D" id="3.30.70.100">
    <property type="match status" value="1"/>
</dbReference>
<dbReference type="Pfam" id="PF00708">
    <property type="entry name" value="Acylphosphatase"/>
    <property type="match status" value="1"/>
</dbReference>
<dbReference type="SUPFAM" id="SSF54975">
    <property type="entry name" value="Acylphosphatase/BLUF domain-like"/>
    <property type="match status" value="1"/>
</dbReference>
<name>A0ABY4PCZ4_9LACO</name>
<evidence type="ECO:0000256" key="6">
    <source>
        <dbReference type="RuleBase" id="RU004168"/>
    </source>
</evidence>
<accession>A0ABY4PCZ4</accession>
<feature type="domain" description="Acylphosphatase-like" evidence="7">
    <location>
        <begin position="5"/>
        <end position="91"/>
    </location>
</feature>
<dbReference type="InterPro" id="IPR020456">
    <property type="entry name" value="Acylphosphatase"/>
</dbReference>
<dbReference type="PRINTS" id="PR00112">
    <property type="entry name" value="ACYLPHPHTASE"/>
</dbReference>
<keyword evidence="5" id="KW-0378">Hydrolase</keyword>
<evidence type="ECO:0000256" key="4">
    <source>
        <dbReference type="ARBA" id="ARBA00047645"/>
    </source>
</evidence>
<evidence type="ECO:0000259" key="7">
    <source>
        <dbReference type="PROSITE" id="PS51160"/>
    </source>
</evidence>